<dbReference type="EMBL" id="JABFTP020000144">
    <property type="protein sequence ID" value="KAL3282328.1"/>
    <property type="molecule type" value="Genomic_DNA"/>
</dbReference>
<organism evidence="6 7">
    <name type="scientific">Cryptolaemus montrouzieri</name>
    <dbReference type="NCBI Taxonomy" id="559131"/>
    <lineage>
        <taxon>Eukaryota</taxon>
        <taxon>Metazoa</taxon>
        <taxon>Ecdysozoa</taxon>
        <taxon>Arthropoda</taxon>
        <taxon>Hexapoda</taxon>
        <taxon>Insecta</taxon>
        <taxon>Pterygota</taxon>
        <taxon>Neoptera</taxon>
        <taxon>Endopterygota</taxon>
        <taxon>Coleoptera</taxon>
        <taxon>Polyphaga</taxon>
        <taxon>Cucujiformia</taxon>
        <taxon>Coccinelloidea</taxon>
        <taxon>Coccinellidae</taxon>
        <taxon>Scymninae</taxon>
        <taxon>Scymnini</taxon>
        <taxon>Cryptolaemus</taxon>
    </lineage>
</organism>
<feature type="signal peptide" evidence="5">
    <location>
        <begin position="1"/>
        <end position="23"/>
    </location>
</feature>
<evidence type="ECO:0000256" key="2">
    <source>
        <dbReference type="ARBA" id="ARBA00022598"/>
    </source>
</evidence>
<evidence type="ECO:0000313" key="6">
    <source>
        <dbReference type="EMBL" id="KAL3282328.1"/>
    </source>
</evidence>
<feature type="chain" id="PRO_5044801175" description="AMP-dependent synthetase/ligase domain-containing protein" evidence="5">
    <location>
        <begin position="24"/>
        <end position="108"/>
    </location>
</feature>
<evidence type="ECO:0000256" key="3">
    <source>
        <dbReference type="ARBA" id="ARBA00022741"/>
    </source>
</evidence>
<evidence type="ECO:0000256" key="1">
    <source>
        <dbReference type="ARBA" id="ARBA00006432"/>
    </source>
</evidence>
<protein>
    <recommendedName>
        <fullName evidence="8">AMP-dependent synthetase/ligase domain-containing protein</fullName>
    </recommendedName>
</protein>
<dbReference type="GO" id="GO:0006631">
    <property type="term" value="P:fatty acid metabolic process"/>
    <property type="evidence" value="ECO:0007669"/>
    <property type="project" value="UniProtKB-ARBA"/>
</dbReference>
<sequence>MIGFLPLAHVFELLVESVCLLSAVPIGYSSALTMIDSGSKIKKGSKGDATVLHPSCMTSVPLILDRISKSIQEKVNKSSTIKKYYSNLPMSTKKLGREEAIAHLSLTR</sequence>
<dbReference type="GO" id="GO:0005524">
    <property type="term" value="F:ATP binding"/>
    <property type="evidence" value="ECO:0007669"/>
    <property type="project" value="UniProtKB-KW"/>
</dbReference>
<evidence type="ECO:0000256" key="4">
    <source>
        <dbReference type="ARBA" id="ARBA00022840"/>
    </source>
</evidence>
<keyword evidence="4" id="KW-0067">ATP-binding</keyword>
<dbReference type="GO" id="GO:0016878">
    <property type="term" value="F:acid-thiol ligase activity"/>
    <property type="evidence" value="ECO:0007669"/>
    <property type="project" value="UniProtKB-ARBA"/>
</dbReference>
<dbReference type="PANTHER" id="PTHR43272">
    <property type="entry name" value="LONG-CHAIN-FATTY-ACID--COA LIGASE"/>
    <property type="match status" value="1"/>
</dbReference>
<gene>
    <name evidence="6" type="ORF">HHI36_005515</name>
</gene>
<comment type="similarity">
    <text evidence="1">Belongs to the ATP-dependent AMP-binding enzyme family.</text>
</comment>
<evidence type="ECO:0008006" key="8">
    <source>
        <dbReference type="Google" id="ProtNLM"/>
    </source>
</evidence>
<proteinExistence type="inferred from homology"/>
<name>A0ABD2NUF6_9CUCU</name>
<dbReference type="GO" id="GO:0016405">
    <property type="term" value="F:CoA-ligase activity"/>
    <property type="evidence" value="ECO:0007669"/>
    <property type="project" value="UniProtKB-ARBA"/>
</dbReference>
<keyword evidence="3" id="KW-0547">Nucleotide-binding</keyword>
<evidence type="ECO:0000256" key="5">
    <source>
        <dbReference type="SAM" id="SignalP"/>
    </source>
</evidence>
<dbReference type="Proteomes" id="UP001516400">
    <property type="component" value="Unassembled WGS sequence"/>
</dbReference>
<keyword evidence="5" id="KW-0732">Signal</keyword>
<keyword evidence="2" id="KW-0436">Ligase</keyword>
<accession>A0ABD2NUF6</accession>
<keyword evidence="7" id="KW-1185">Reference proteome</keyword>
<dbReference type="PANTHER" id="PTHR43272:SF83">
    <property type="entry name" value="ACYL-COA SYNTHETASE LONG-CHAIN, ISOFORM J"/>
    <property type="match status" value="1"/>
</dbReference>
<evidence type="ECO:0000313" key="7">
    <source>
        <dbReference type="Proteomes" id="UP001516400"/>
    </source>
</evidence>
<comment type="caution">
    <text evidence="6">The sequence shown here is derived from an EMBL/GenBank/DDBJ whole genome shotgun (WGS) entry which is preliminary data.</text>
</comment>
<dbReference type="AlphaFoldDB" id="A0ABD2NUF6"/>
<reference evidence="6 7" key="1">
    <citation type="journal article" date="2021" name="BMC Biol.">
        <title>Horizontally acquired antibacterial genes associated with adaptive radiation of ladybird beetles.</title>
        <authorList>
            <person name="Li H.S."/>
            <person name="Tang X.F."/>
            <person name="Huang Y.H."/>
            <person name="Xu Z.Y."/>
            <person name="Chen M.L."/>
            <person name="Du X.Y."/>
            <person name="Qiu B.Y."/>
            <person name="Chen P.T."/>
            <person name="Zhang W."/>
            <person name="Slipinski A."/>
            <person name="Escalona H.E."/>
            <person name="Waterhouse R.M."/>
            <person name="Zwick A."/>
            <person name="Pang H."/>
        </authorList>
    </citation>
    <scope>NUCLEOTIDE SEQUENCE [LARGE SCALE GENOMIC DNA]</scope>
    <source>
        <strain evidence="6">SYSU2018</strain>
    </source>
</reference>